<dbReference type="Gene3D" id="2.10.50.10">
    <property type="entry name" value="Tumor Necrosis Factor Receptor, subunit A, domain 2"/>
    <property type="match status" value="1"/>
</dbReference>
<proteinExistence type="predicted"/>
<dbReference type="SMART" id="SM01411">
    <property type="entry name" value="Ephrin_rec_like"/>
    <property type="match status" value="3"/>
</dbReference>
<keyword evidence="1" id="KW-0732">Signal</keyword>
<evidence type="ECO:0008006" key="4">
    <source>
        <dbReference type="Google" id="ProtNLM"/>
    </source>
</evidence>
<comment type="caution">
    <text evidence="2">The sequence shown here is derived from an EMBL/GenBank/DDBJ whole genome shotgun (WGS) entry which is preliminary data.</text>
</comment>
<dbReference type="Proteomes" id="UP000650467">
    <property type="component" value="Unassembled WGS sequence"/>
</dbReference>
<sequence length="1678" mass="172006">MGARRTAALASAINCLMLVNFVHSQSTKSVFFNSGLSIVLATDGYLIAAGKASSGGGATTASGALLLGGSGGGGVSGAAAVYALAQQGIGINVVVPQKGSASLSINSDIFLQTGPAPPPGLSKLSAALQAAAVAAGPRTAPAGGFLLRPTPALNYSLLLSPGVQYYLSSSGADFNRAPSLTSANGSVTPALLLPQPVSSKQVVSTPNPPPYTIVVVPQGNVSIVTVPGYYWALGVSGAPPGVPAGAGCPVGSFCPGGNPASDPKDPTSCTSAYAGSLDASLTTLQPRSSVQSQCVTSPGYYWSQGAGAGCPVGSYCVGANPASDPKDPTSCISAYAGSVDASLTTLQPRSSAQSQCVTSPGYYWSQGAGAGCPVGSFCPGGNPASDPKDPTSCTSAYAGSAESSLTTPQPRSSAQTQCVTSPGYYWSQGASAGCPVGSFCPGGNPASDPKDPTSCTSAYAGSADVSLTTLQPRSSAQTQCVTAPGFCWVTLAATVSRRISRRLQGDAAAPMLVATGCPVGSFCPGGNPASDPKDPTSCTSAYAGSAEASLTTPQPRSSAQSQCVTTAGYYWKLGTNDATQGALCPADSFCPGNATAAEATPPTTCKDAYSTKLSSSAQYLVSESGSANKSSCVTKPGYFILETTEAGVAGGTRSAYQCLANYYCVGGESPDTAAAADYKDPRPCAEGQTTSGLEGQAACKAPTTASAACPESMYGSSTGSASADCEGSYCPGSATYKANFPVYTCPAEALCAGAVSIGITAPGYYYNEAADSMEECPPDMVCVGGSLTVPNGLPPAPCPGDIGAPNADKTACGDPCSSSPCGKASCTTTTSGGFTCGACPAGSVANVNSSVGQCLDCPADFYCTGGTAKQQACSAMTGTGGKTGASASSACDHALPGFHRDSTDSNKLALCPADNFCSGGPLTNVSNPQPCSAGGGSASTFGAVGAKSRADCGCVDAGYEFTYTGKCSQCLPGSFRPAGSKASNCSLCPAANMTRAFGSTACNESCPSGTYPSWTRTQCVDRVWRPYGVGQFSVPSYFDSKGNMYCMAERKPDLKELGYRCSAKGQNVIRFDPTSRKPQCLSYDGVKCSTGCIQLHAPPTAPIKPVYLTWSVYSLESDTGYTNLQAYGFKCIDSTADFGKKFVGRVDPITLQPHCLSYDGKTCEGCTVSGGCSSCTSTVLYGGLSGIKPYPYEVPCATLYKPDTASDDYWGSFELEVCTQAGGKLSDMGYVCFSQSAQSYFARVDPVSRIPECLSFDGKACTAYPDCSALNGVPSRAIKPYRPYAKACANLTTVSDWANSIACAKAGKTPRQLGYRCIISTTFADKALGRVDPVTGLAECWSYDGRPGADVYLYTANGYLSMDSAWVTKQNADDWETFKITVLNSTANEVQIESRSTYWTTQGTKKVYICDTPSITASWKYGMEGMVCDAKHRTFIMSTTPRGTKQFKSKVSGRYLAHFGGDVVMAYDIPYQVDNMDAANRIPLRDTLKLSIEWSIWPKSVSGAPRDIGIDGVESALVGLVEEGIDVLAFIAIASDVFAGLGVAAEVLLSDSLVSAVAKEAEVNLLAAATTTEATVITRRVSGELGKALSGVIADDALYAAAESAEVAAPEGMMLGNRAVSTAEADADMLLSDSSASKFLSCAGARRRRMLLPNIVCQRLDPGVWTQDLRAAGLQVNP</sequence>
<name>A0A835VVA3_CHLIN</name>
<keyword evidence="3" id="KW-1185">Reference proteome</keyword>
<feature type="signal peptide" evidence="1">
    <location>
        <begin position="1"/>
        <end position="24"/>
    </location>
</feature>
<organism evidence="2 3">
    <name type="scientific">Chlamydomonas incerta</name>
    <dbReference type="NCBI Taxonomy" id="51695"/>
    <lineage>
        <taxon>Eukaryota</taxon>
        <taxon>Viridiplantae</taxon>
        <taxon>Chlorophyta</taxon>
        <taxon>core chlorophytes</taxon>
        <taxon>Chlorophyceae</taxon>
        <taxon>CS clade</taxon>
        <taxon>Chlamydomonadales</taxon>
        <taxon>Chlamydomonadaceae</taxon>
        <taxon>Chlamydomonas</taxon>
    </lineage>
</organism>
<evidence type="ECO:0000313" key="3">
    <source>
        <dbReference type="Proteomes" id="UP000650467"/>
    </source>
</evidence>
<feature type="chain" id="PRO_5032871887" description="Tyrosine-protein kinase ephrin type A/B receptor-like domain-containing protein" evidence="1">
    <location>
        <begin position="25"/>
        <end position="1678"/>
    </location>
</feature>
<dbReference type="EMBL" id="JAEHOC010000042">
    <property type="protein sequence ID" value="KAG2427168.1"/>
    <property type="molecule type" value="Genomic_DNA"/>
</dbReference>
<dbReference type="OrthoDB" id="9026175at2759"/>
<accession>A0A835VVA3</accession>
<evidence type="ECO:0000256" key="1">
    <source>
        <dbReference type="SAM" id="SignalP"/>
    </source>
</evidence>
<reference evidence="2" key="1">
    <citation type="journal article" date="2020" name="bioRxiv">
        <title>Comparative genomics of Chlamydomonas.</title>
        <authorList>
            <person name="Craig R.J."/>
            <person name="Hasan A.R."/>
            <person name="Ness R.W."/>
            <person name="Keightley P.D."/>
        </authorList>
    </citation>
    <scope>NUCLEOTIDE SEQUENCE</scope>
    <source>
        <strain evidence="2">SAG 7.73</strain>
    </source>
</reference>
<gene>
    <name evidence="2" type="ORF">HXX76_010887</name>
</gene>
<protein>
    <recommendedName>
        <fullName evidence="4">Tyrosine-protein kinase ephrin type A/B receptor-like domain-containing protein</fullName>
    </recommendedName>
</protein>
<evidence type="ECO:0000313" key="2">
    <source>
        <dbReference type="EMBL" id="KAG2427168.1"/>
    </source>
</evidence>